<dbReference type="SUPFAM" id="SSF53756">
    <property type="entry name" value="UDP-Glycosyltransferase/glycogen phosphorylase"/>
    <property type="match status" value="1"/>
</dbReference>
<dbReference type="RefSeq" id="XP_012895479.1">
    <property type="nucleotide sequence ID" value="XM_013040025.1"/>
</dbReference>
<keyword evidence="7" id="KW-0256">Endoplasmic reticulum</keyword>
<evidence type="ECO:0000256" key="6">
    <source>
        <dbReference type="ARBA" id="ARBA00022679"/>
    </source>
</evidence>
<evidence type="ECO:0000259" key="8">
    <source>
        <dbReference type="Pfam" id="PF04101"/>
    </source>
</evidence>
<dbReference type="OMA" id="YCKPSQL"/>
<dbReference type="Gene3D" id="3.40.50.2000">
    <property type="entry name" value="Glycogen Phosphorylase B"/>
    <property type="match status" value="1"/>
</dbReference>
<keyword evidence="11" id="KW-1185">Reference proteome</keyword>
<dbReference type="InterPro" id="IPR007235">
    <property type="entry name" value="Glyco_trans_28_C"/>
</dbReference>
<dbReference type="GO" id="GO:0005783">
    <property type="term" value="C:endoplasmic reticulum"/>
    <property type="evidence" value="ECO:0007669"/>
    <property type="project" value="UniProtKB-SubCell"/>
</dbReference>
<evidence type="ECO:0000256" key="2">
    <source>
        <dbReference type="ARBA" id="ARBA00006962"/>
    </source>
</evidence>
<dbReference type="OrthoDB" id="20273at2759"/>
<dbReference type="GO" id="GO:0004577">
    <property type="term" value="F:N-acetylglucosaminyldiphosphodolichol N-acetylglucosaminyltransferase activity"/>
    <property type="evidence" value="ECO:0007669"/>
    <property type="project" value="UniProtKB-EC"/>
</dbReference>
<evidence type="ECO:0000256" key="5">
    <source>
        <dbReference type="ARBA" id="ARBA00022676"/>
    </source>
</evidence>
<reference evidence="9" key="1">
    <citation type="submission" date="2010-02" db="EMBL/GenBank/DDBJ databases">
        <title>Sequencing and annotation of the Blastocystis hominis genome.</title>
        <authorList>
            <person name="Wincker P."/>
        </authorList>
    </citation>
    <scope>NUCLEOTIDE SEQUENCE</scope>
    <source>
        <strain evidence="9">Singapore isolate B</strain>
    </source>
</reference>
<dbReference type="EMBL" id="FN668642">
    <property type="protein sequence ID" value="CBK21431.2"/>
    <property type="molecule type" value="Genomic_DNA"/>
</dbReference>
<dbReference type="EC" id="2.4.1.141" evidence="3"/>
<dbReference type="Proteomes" id="UP000008312">
    <property type="component" value="Unassembled WGS sequence"/>
</dbReference>
<dbReference type="InParanoid" id="D8M042"/>
<comment type="similarity">
    <text evidence="2">Belongs to the glycosyltransferase 28 family.</text>
</comment>
<organism evidence="9">
    <name type="scientific">Blastocystis hominis</name>
    <dbReference type="NCBI Taxonomy" id="12968"/>
    <lineage>
        <taxon>Eukaryota</taxon>
        <taxon>Sar</taxon>
        <taxon>Stramenopiles</taxon>
        <taxon>Bigyra</taxon>
        <taxon>Opalozoa</taxon>
        <taxon>Opalinata</taxon>
        <taxon>Blastocystidae</taxon>
        <taxon>Blastocystis</taxon>
    </lineage>
</organism>
<keyword evidence="6" id="KW-0808">Transferase</keyword>
<dbReference type="GO" id="GO:0006488">
    <property type="term" value="P:dolichol-linked oligosaccharide biosynthetic process"/>
    <property type="evidence" value="ECO:0007669"/>
    <property type="project" value="InterPro"/>
</dbReference>
<protein>
    <recommendedName>
        <fullName evidence="4">UDP-N-acetylglucosamine transferase subunit ALG13</fullName>
        <ecNumber evidence="3">2.4.1.141</ecNumber>
    </recommendedName>
</protein>
<evidence type="ECO:0000313" key="10">
    <source>
        <dbReference type="EMBL" id="CBK21434.2"/>
    </source>
</evidence>
<gene>
    <name evidence="9" type="ORF">GSBLH_T00001597001</name>
    <name evidence="10" type="ORF">GSBLH_T00001600001</name>
</gene>
<dbReference type="AlphaFoldDB" id="D8M042"/>
<dbReference type="EMBL" id="FN668642">
    <property type="protein sequence ID" value="CBK21434.2"/>
    <property type="molecule type" value="Genomic_DNA"/>
</dbReference>
<dbReference type="PANTHER" id="PTHR12867">
    <property type="entry name" value="GLYCOSYL TRANSFERASE-RELATED"/>
    <property type="match status" value="1"/>
</dbReference>
<evidence type="ECO:0000313" key="9">
    <source>
        <dbReference type="EMBL" id="CBK21431.2"/>
    </source>
</evidence>
<dbReference type="PANTHER" id="PTHR12867:SF6">
    <property type="entry name" value="N-ACETYLGLUCOSAMINYLDIPHOSPHODOLICHOL N-ACETYLGLUCOSAMINYLTRANSFERASE"/>
    <property type="match status" value="1"/>
</dbReference>
<evidence type="ECO:0000256" key="4">
    <source>
        <dbReference type="ARBA" id="ARBA00017468"/>
    </source>
</evidence>
<dbReference type="InterPro" id="IPR039042">
    <property type="entry name" value="Alg13-like"/>
</dbReference>
<dbReference type="GeneID" id="24918842"/>
<dbReference type="RefSeq" id="XP_012895482.1">
    <property type="nucleotide sequence ID" value="XM_013040028.1"/>
</dbReference>
<accession>D8M042</accession>
<dbReference type="GeneID" id="24918839"/>
<comment type="subcellular location">
    <subcellularLocation>
        <location evidence="1">Endoplasmic reticulum</location>
    </subcellularLocation>
</comment>
<feature type="domain" description="Glycosyl transferase family 28 C-terminal" evidence="8">
    <location>
        <begin position="8"/>
        <end position="143"/>
    </location>
</feature>
<proteinExistence type="inferred from homology"/>
<dbReference type="Pfam" id="PF04101">
    <property type="entry name" value="Glyco_tran_28_C"/>
    <property type="match status" value="1"/>
</dbReference>
<sequence length="187" mass="20635">MSARPKALLITVGTTGFDSLIKVACSKAFVETVASLQFSIVYMQYGSSAKEYDDEYYGKYNIRIVAFDYCDSLAGYIKNVDLVVGHAGAGTILDSLRAKRSLVVVVNESLMGNHQQEIAAAMAEKNYLLKATPETLCSILKQLPETVFTPYCVEENALCSYPDAQPQLFSSFLDKEMNFDSIVCFRG</sequence>
<name>D8M042_BLAHO</name>
<evidence type="ECO:0000256" key="7">
    <source>
        <dbReference type="ARBA" id="ARBA00022824"/>
    </source>
</evidence>
<evidence type="ECO:0000256" key="3">
    <source>
        <dbReference type="ARBA" id="ARBA00012614"/>
    </source>
</evidence>
<dbReference type="FunCoup" id="D8M042">
    <property type="interactions" value="70"/>
</dbReference>
<keyword evidence="5" id="KW-0328">Glycosyltransferase</keyword>
<evidence type="ECO:0000256" key="1">
    <source>
        <dbReference type="ARBA" id="ARBA00004240"/>
    </source>
</evidence>
<evidence type="ECO:0000313" key="11">
    <source>
        <dbReference type="Proteomes" id="UP000008312"/>
    </source>
</evidence>